<evidence type="ECO:0000256" key="2">
    <source>
        <dbReference type="SAM" id="MobiDB-lite"/>
    </source>
</evidence>
<dbReference type="PANTHER" id="PTHR24111:SF0">
    <property type="entry name" value="LEUCINE-RICH REPEAT-CONTAINING PROTEIN"/>
    <property type="match status" value="1"/>
</dbReference>
<reference evidence="3 4" key="1">
    <citation type="journal article" date="2023" name="Arcadia Sci">
        <title>De novo assembly of a long-read Amblyomma americanum tick genome.</title>
        <authorList>
            <person name="Chou S."/>
            <person name="Poskanzer K.E."/>
            <person name="Rollins M."/>
            <person name="Thuy-Boun P.S."/>
        </authorList>
    </citation>
    <scope>NUCLEOTIDE SEQUENCE [LARGE SCALE GENOMIC DNA]</scope>
    <source>
        <strain evidence="3">F_SG_1</strain>
        <tissue evidence="3">Salivary glands</tissue>
    </source>
</reference>
<dbReference type="SUPFAM" id="SSF52047">
    <property type="entry name" value="RNI-like"/>
    <property type="match status" value="4"/>
</dbReference>
<organism evidence="3 4">
    <name type="scientific">Amblyomma americanum</name>
    <name type="common">Lone star tick</name>
    <dbReference type="NCBI Taxonomy" id="6943"/>
    <lineage>
        <taxon>Eukaryota</taxon>
        <taxon>Metazoa</taxon>
        <taxon>Ecdysozoa</taxon>
        <taxon>Arthropoda</taxon>
        <taxon>Chelicerata</taxon>
        <taxon>Arachnida</taxon>
        <taxon>Acari</taxon>
        <taxon>Parasitiformes</taxon>
        <taxon>Ixodida</taxon>
        <taxon>Ixodoidea</taxon>
        <taxon>Ixodidae</taxon>
        <taxon>Amblyomminae</taxon>
        <taxon>Amblyomma</taxon>
    </lineage>
</organism>
<accession>A0AAQ4FAQ3</accession>
<dbReference type="Gene3D" id="3.80.10.10">
    <property type="entry name" value="Ribonuclease Inhibitor"/>
    <property type="match status" value="5"/>
</dbReference>
<comment type="caution">
    <text evidence="3">The sequence shown here is derived from an EMBL/GenBank/DDBJ whole genome shotgun (WGS) entry which is preliminary data.</text>
</comment>
<evidence type="ECO:0008006" key="5">
    <source>
        <dbReference type="Google" id="ProtNLM"/>
    </source>
</evidence>
<proteinExistence type="predicted"/>
<dbReference type="InterPro" id="IPR032675">
    <property type="entry name" value="LRR_dom_sf"/>
</dbReference>
<evidence type="ECO:0000313" key="4">
    <source>
        <dbReference type="Proteomes" id="UP001321473"/>
    </source>
</evidence>
<sequence length="1331" mass="146555">MANNVSVKTENSSGQSNSERVCTSSGPLDRCGLISELLSWNRVLYGLDYELAETCPGKLSLRYVPHGPVEKCRTNAASVHSEAAFLISWLVEHHSCIDELGIKSTVSTDVASAPLRLRRPPGKGIRCLEISWCMAYVATYVLEEDVSALQDIEELRINEYRARDESTVVSLLRNNSSSLRSVQLSDSILTPGLLDALLRLEKCESVTMLDCPTDDEFLSDSYALTAMLRSMPALKTLTFTSDQYEEWNFSAIADALEANGILTTLDITVRATDQCSFVLEPSADQTSSPSRELYEAFEVNSSVRTLRVDVATIDAKGGKALASAICKNTCLVDLQLAGSIDDHCLIRIAVALWHNSTLENLDVSKAEVEVIGVLALCNTLRTNKTLKKLVLPIFVASRVQRRALAEKLTHCDGYRRVLLPFLDEPDLQALSTRLACPTTCPEEIRGIDVCNISEASLKLFFDALASSRCVQSFCVYIKMNQQAKIEPLCEMLKHNRSIRCVGIKILSDIGWIIQQLLNAIEGNEKLTRLSVCIVNAEADAAIALKDFIARNRTITALVLWMGGLDHLDEIARAMLVNPTIVELGGDPWYHKKAIFEALQRNRASLNRAADFVLGSGESLCAEAFELFSRTPCLVEHLMETSGQNEREAKQAIASAEKFLRDNIFDKDLSAALSLEERSYFFSLPSADMCGLISELQSWNRVLYGLNYELAETCPGKLSLRYAPHDPVDKSRVTTASKHSEAAFLISWLVEHHSCIDELGIKSTLSADVTSAPLRLRRPPGKDIRCLDITLCNDEDPRFYLADEDVDALRGIEQLHISDGIAMVESRVVTLLRNNSSSLRIVQLSYSNLSQGVQYALQCLEKCKSVTVSDCSSDDGATESNTLTAMLRSMAALKTLRFSGHYSDIWNFSAISAALKANVTLTALDLTADCVNESSSIIEFFAGLEVNNSVRTLLVKFDVIDASCGTSMASALCRNTCLVGLHLSAGYLDNHCLILMAEALLQNTTLKYLDVSEANFGVSGFCALCDALRTNNTLKQLVLPEFDAPKAQRPALAEKLADGDGYRRVLRPFLDECDLQVLSTRLACPTTCPVEITIVDVCEISEATLKHFFDALASSRWVQTFYVFIEKNHQAKIELLCEMLMANRSVSSFGITIAQDSGGIIQQLLNAIEVNDRISELRISMSAGKEAAMALGNFIARNTTITTLALCIEGLKRQELFEGLSRGMLMNPRIVELGGAPWCGMSNRIFEALQRNRAALNRAVDFVLGIRESQCAEAFKLFSRTPCLVELVMEASGQNEFEALQAIASAKKFLRDNNLDIKGGSTVCYRIDGGTK</sequence>
<dbReference type="EMBL" id="JARKHS020005233">
    <property type="protein sequence ID" value="KAK8783745.1"/>
    <property type="molecule type" value="Genomic_DNA"/>
</dbReference>
<evidence type="ECO:0000256" key="1">
    <source>
        <dbReference type="ARBA" id="ARBA00022737"/>
    </source>
</evidence>
<dbReference type="SMART" id="SM00368">
    <property type="entry name" value="LRR_RI"/>
    <property type="match status" value="3"/>
</dbReference>
<evidence type="ECO:0000313" key="3">
    <source>
        <dbReference type="EMBL" id="KAK8783745.1"/>
    </source>
</evidence>
<dbReference type="Proteomes" id="UP001321473">
    <property type="component" value="Unassembled WGS sequence"/>
</dbReference>
<protein>
    <recommendedName>
        <fullName evidence="5">Ran gtpase-activating protein</fullName>
    </recommendedName>
</protein>
<feature type="region of interest" description="Disordered" evidence="2">
    <location>
        <begin position="1"/>
        <end position="25"/>
    </location>
</feature>
<name>A0AAQ4FAQ3_AMBAM</name>
<keyword evidence="1" id="KW-0677">Repeat</keyword>
<dbReference type="PANTHER" id="PTHR24111">
    <property type="entry name" value="LEUCINE-RICH REPEAT-CONTAINING PROTEIN 34"/>
    <property type="match status" value="1"/>
</dbReference>
<gene>
    <name evidence="3" type="ORF">V5799_009893</name>
</gene>
<dbReference type="InterPro" id="IPR052201">
    <property type="entry name" value="LRR-containing_regulator"/>
</dbReference>
<keyword evidence="4" id="KW-1185">Reference proteome</keyword>